<organism evidence="2 3">
    <name type="scientific">Orchesella dallaii</name>
    <dbReference type="NCBI Taxonomy" id="48710"/>
    <lineage>
        <taxon>Eukaryota</taxon>
        <taxon>Metazoa</taxon>
        <taxon>Ecdysozoa</taxon>
        <taxon>Arthropoda</taxon>
        <taxon>Hexapoda</taxon>
        <taxon>Collembola</taxon>
        <taxon>Entomobryomorpha</taxon>
        <taxon>Entomobryoidea</taxon>
        <taxon>Orchesellidae</taxon>
        <taxon>Orchesellinae</taxon>
        <taxon>Orchesella</taxon>
    </lineage>
</organism>
<comment type="caution">
    <text evidence="2">The sequence shown here is derived from an EMBL/GenBank/DDBJ whole genome shotgun (WGS) entry which is preliminary data.</text>
</comment>
<dbReference type="EMBL" id="CAXLJM020000116">
    <property type="protein sequence ID" value="CAL8137218.1"/>
    <property type="molecule type" value="Genomic_DNA"/>
</dbReference>
<name>A0ABP1RVX8_9HEXA</name>
<reference evidence="2 3" key="1">
    <citation type="submission" date="2024-08" db="EMBL/GenBank/DDBJ databases">
        <authorList>
            <person name="Cucini C."/>
            <person name="Frati F."/>
        </authorList>
    </citation>
    <scope>NUCLEOTIDE SEQUENCE [LARGE SCALE GENOMIC DNA]</scope>
</reference>
<evidence type="ECO:0000313" key="2">
    <source>
        <dbReference type="EMBL" id="CAL8137218.1"/>
    </source>
</evidence>
<keyword evidence="3" id="KW-1185">Reference proteome</keyword>
<feature type="compositionally biased region" description="Basic and acidic residues" evidence="1">
    <location>
        <begin position="12"/>
        <end position="21"/>
    </location>
</feature>
<proteinExistence type="predicted"/>
<evidence type="ECO:0000256" key="1">
    <source>
        <dbReference type="SAM" id="MobiDB-lite"/>
    </source>
</evidence>
<gene>
    <name evidence="2" type="ORF">ODALV1_LOCUS26821</name>
</gene>
<sequence>MRSSQVTTDNSASKDDNEVAKTEVPIEDTLKEQPPCIVKNPEEVYLSQDENLLSHKEILKKGAMMPIQSMEGAGEVDRGFNMSVQGRYGEERKNPHRRMIDCNIENWKEDLLKLRFLWRGKTEVDQLEWGPGYIFRSAPNCYGIFHGEAEQGQTFSGR</sequence>
<feature type="compositionally biased region" description="Polar residues" evidence="1">
    <location>
        <begin position="1"/>
        <end position="11"/>
    </location>
</feature>
<accession>A0ABP1RVX8</accession>
<evidence type="ECO:0000313" key="3">
    <source>
        <dbReference type="Proteomes" id="UP001642540"/>
    </source>
</evidence>
<dbReference type="Proteomes" id="UP001642540">
    <property type="component" value="Unassembled WGS sequence"/>
</dbReference>
<protein>
    <submittedName>
        <fullName evidence="2">Uncharacterized protein</fullName>
    </submittedName>
</protein>
<feature type="region of interest" description="Disordered" evidence="1">
    <location>
        <begin position="1"/>
        <end position="35"/>
    </location>
</feature>